<dbReference type="PANTHER" id="PTHR19353:SF73">
    <property type="entry name" value="FATTY ACID DESATURASE"/>
    <property type="match status" value="1"/>
</dbReference>
<evidence type="ECO:0000259" key="2">
    <source>
        <dbReference type="Pfam" id="PF00487"/>
    </source>
</evidence>
<dbReference type="InterPro" id="IPR005804">
    <property type="entry name" value="FA_desaturase_dom"/>
</dbReference>
<dbReference type="EMBL" id="FTNE01000004">
    <property type="protein sequence ID" value="SIQ39382.1"/>
    <property type="molecule type" value="Genomic_DNA"/>
</dbReference>
<dbReference type="CDD" id="cd03507">
    <property type="entry name" value="Delta12-FADS-like"/>
    <property type="match status" value="1"/>
</dbReference>
<protein>
    <submittedName>
        <fullName evidence="3">Omega-6 fatty acid desaturase (Delta-12 desaturase)</fullName>
    </submittedName>
</protein>
<reference evidence="3 4" key="1">
    <citation type="submission" date="2017-01" db="EMBL/GenBank/DDBJ databases">
        <authorList>
            <person name="Varghese N."/>
            <person name="Submissions S."/>
        </authorList>
    </citation>
    <scope>NUCLEOTIDE SEQUENCE [LARGE SCALE GENOMIC DNA]</scope>
    <source>
        <strain evidence="3 4">ATCC 35905</strain>
    </source>
</reference>
<keyword evidence="1" id="KW-0812">Transmembrane</keyword>
<dbReference type="PANTHER" id="PTHR19353">
    <property type="entry name" value="FATTY ACID DESATURASE 2"/>
    <property type="match status" value="1"/>
</dbReference>
<evidence type="ECO:0000256" key="1">
    <source>
        <dbReference type="SAM" id="Phobius"/>
    </source>
</evidence>
<dbReference type="Pfam" id="PF00487">
    <property type="entry name" value="FA_desaturase"/>
    <property type="match status" value="1"/>
</dbReference>
<dbReference type="GO" id="GO:0016020">
    <property type="term" value="C:membrane"/>
    <property type="evidence" value="ECO:0007669"/>
    <property type="project" value="TreeGrafter"/>
</dbReference>
<feature type="domain" description="Fatty acid desaturase" evidence="2">
    <location>
        <begin position="40"/>
        <end position="294"/>
    </location>
</feature>
<keyword evidence="4" id="KW-1185">Reference proteome</keyword>
<dbReference type="GO" id="GO:0006629">
    <property type="term" value="P:lipid metabolic process"/>
    <property type="evidence" value="ECO:0007669"/>
    <property type="project" value="InterPro"/>
</dbReference>
<dbReference type="Proteomes" id="UP000186308">
    <property type="component" value="Unassembled WGS sequence"/>
</dbReference>
<dbReference type="AlphaFoldDB" id="A0A8G2FDE0"/>
<keyword evidence="1" id="KW-1133">Transmembrane helix</keyword>
<sequence>MIAPYLKPDTRLALLQLATTLIPFIAVMGLMLVALDHGYWAGMLLFPIGGVLLVRLFMFQHDCGHGSFFSRRWANDAVGLLLGVLTLTPYTAWRASHAVHHAHTGNLDRRGVGDVTTLTIAEYRALPRWRRLQYRLYRHPAVLFGLGPVWLFLISNRIPTGNPRRRWRDWLSVLGTNAALAAMLVTLIVTLGPIAVLCGWLPVTLLAATIGVWLFYIQHQFEDTYWESRPQWDFQTAALAGASFYDLPRVLHWMTGNIGFHHIHHLSSRIPNYRLRACHEANPAFQQAPRLTFWASLKCARLALWDTERRKLVPFG</sequence>
<proteinExistence type="predicted"/>
<feature type="transmembrane region" description="Helical" evidence="1">
    <location>
        <begin position="136"/>
        <end position="158"/>
    </location>
</feature>
<feature type="transmembrane region" description="Helical" evidence="1">
    <location>
        <begin position="39"/>
        <end position="57"/>
    </location>
</feature>
<feature type="transmembrane region" description="Helical" evidence="1">
    <location>
        <begin position="170"/>
        <end position="188"/>
    </location>
</feature>
<dbReference type="GO" id="GO:0016717">
    <property type="term" value="F:oxidoreductase activity, acting on paired donors, with oxidation of a pair of donors resulting in the reduction of molecular oxygen to two molecules of water"/>
    <property type="evidence" value="ECO:0007669"/>
    <property type="project" value="TreeGrafter"/>
</dbReference>
<accession>A0A8G2FDE0</accession>
<comment type="caution">
    <text evidence="3">The sequence shown here is derived from an EMBL/GenBank/DDBJ whole genome shotgun (WGS) entry which is preliminary data.</text>
</comment>
<gene>
    <name evidence="3" type="ORF">SAMN05421828_10493</name>
</gene>
<keyword evidence="1" id="KW-0472">Membrane</keyword>
<organism evidence="3 4">
    <name type="scientific">Acidiphilium rubrum</name>
    <dbReference type="NCBI Taxonomy" id="526"/>
    <lineage>
        <taxon>Bacteria</taxon>
        <taxon>Pseudomonadati</taxon>
        <taxon>Pseudomonadota</taxon>
        <taxon>Alphaproteobacteria</taxon>
        <taxon>Acetobacterales</taxon>
        <taxon>Acidocellaceae</taxon>
        <taxon>Acidiphilium</taxon>
    </lineage>
</organism>
<feature type="transmembrane region" description="Helical" evidence="1">
    <location>
        <begin position="77"/>
        <end position="93"/>
    </location>
</feature>
<evidence type="ECO:0000313" key="3">
    <source>
        <dbReference type="EMBL" id="SIQ39382.1"/>
    </source>
</evidence>
<name>A0A8G2FDE0_ACIRU</name>
<dbReference type="InterPro" id="IPR012171">
    <property type="entry name" value="Fatty_acid_desaturase"/>
</dbReference>
<evidence type="ECO:0000313" key="4">
    <source>
        <dbReference type="Proteomes" id="UP000186308"/>
    </source>
</evidence>
<feature type="transmembrane region" description="Helical" evidence="1">
    <location>
        <begin position="194"/>
        <end position="216"/>
    </location>
</feature>
<feature type="transmembrane region" description="Helical" evidence="1">
    <location>
        <begin position="12"/>
        <end position="33"/>
    </location>
</feature>